<comment type="caution">
    <text evidence="12">Lacks conserved residue(s) required for the propagation of feature annotation.</text>
</comment>
<feature type="binding site" evidence="12">
    <location>
        <begin position="291"/>
        <end position="292"/>
    </location>
    <ligand>
        <name>ATP</name>
        <dbReference type="ChEBI" id="CHEBI:30616"/>
    </ligand>
</feature>
<comment type="subcellular location">
    <subcellularLocation>
        <location evidence="12">Cytoplasm</location>
    </subcellularLocation>
    <subcellularLocation>
        <location evidence="12">Nucleus</location>
    </subcellularLocation>
</comment>
<accession>A0A7S3VUF2</accession>
<evidence type="ECO:0000256" key="10">
    <source>
        <dbReference type="ARBA" id="ARBA00022958"/>
    </source>
</evidence>
<dbReference type="Pfam" id="PF00294">
    <property type="entry name" value="PfkB"/>
    <property type="match status" value="1"/>
</dbReference>
<feature type="binding site" evidence="12">
    <location>
        <position position="288"/>
    </location>
    <ligand>
        <name>K(+)</name>
        <dbReference type="ChEBI" id="CHEBI:29103"/>
    </ligand>
</feature>
<keyword evidence="8 12" id="KW-0067">ATP-binding</keyword>
<evidence type="ECO:0000256" key="6">
    <source>
        <dbReference type="ARBA" id="ARBA00022741"/>
    </source>
</evidence>
<dbReference type="InterPro" id="IPR011611">
    <property type="entry name" value="PfkB_dom"/>
</dbReference>
<name>A0A7S3VUF2_DUNTE</name>
<dbReference type="PANTHER" id="PTHR10584">
    <property type="entry name" value="SUGAR KINASE"/>
    <property type="match status" value="1"/>
</dbReference>
<dbReference type="GO" id="GO:0019303">
    <property type="term" value="P:D-ribose catabolic process"/>
    <property type="evidence" value="ECO:0007669"/>
    <property type="project" value="UniProtKB-UniRule"/>
</dbReference>
<dbReference type="EMBL" id="HBIP01036520">
    <property type="protein sequence ID" value="CAE0507066.1"/>
    <property type="molecule type" value="Transcribed_RNA"/>
</dbReference>
<dbReference type="PANTHER" id="PTHR10584:SF166">
    <property type="entry name" value="RIBOKINASE"/>
    <property type="match status" value="1"/>
</dbReference>
<dbReference type="InterPro" id="IPR002139">
    <property type="entry name" value="Ribo/fructo_kinase"/>
</dbReference>
<evidence type="ECO:0000256" key="2">
    <source>
        <dbReference type="ARBA" id="ARBA00012035"/>
    </source>
</evidence>
<protein>
    <recommendedName>
        <fullName evidence="3 12">Ribokinase</fullName>
        <shortName evidence="12">RK</shortName>
        <ecNumber evidence="2 12">2.7.1.15</ecNumber>
    </recommendedName>
</protein>
<reference evidence="15" key="1">
    <citation type="submission" date="2021-01" db="EMBL/GenBank/DDBJ databases">
        <authorList>
            <person name="Corre E."/>
            <person name="Pelletier E."/>
            <person name="Niang G."/>
            <person name="Scheremetjew M."/>
            <person name="Finn R."/>
            <person name="Kale V."/>
            <person name="Holt S."/>
            <person name="Cochrane G."/>
            <person name="Meng A."/>
            <person name="Brown T."/>
            <person name="Cohen L."/>
        </authorList>
    </citation>
    <scope>NUCLEOTIDE SEQUENCE</scope>
    <source>
        <strain evidence="15">CCMP1320</strain>
    </source>
</reference>
<dbReference type="EC" id="2.7.1.15" evidence="2 12"/>
<feature type="binding site" evidence="12">
    <location>
        <begin position="49"/>
        <end position="51"/>
    </location>
    <ligand>
        <name>substrate</name>
    </ligand>
</feature>
<feature type="active site" description="Proton acceptor" evidence="12">
    <location>
        <position position="292"/>
    </location>
</feature>
<dbReference type="InterPro" id="IPR029056">
    <property type="entry name" value="Ribokinase-like"/>
</dbReference>
<dbReference type="HAMAP" id="MF_01987">
    <property type="entry name" value="Ribokinase"/>
    <property type="match status" value="1"/>
</dbReference>
<dbReference type="InterPro" id="IPR002173">
    <property type="entry name" value="Carboh/pur_kinase_PfkB_CS"/>
</dbReference>
<feature type="binding site" evidence="12">
    <location>
        <position position="327"/>
    </location>
    <ligand>
        <name>K(+)</name>
        <dbReference type="ChEBI" id="CHEBI:29103"/>
    </ligand>
</feature>
<dbReference type="PRINTS" id="PR00990">
    <property type="entry name" value="RIBOKINASE"/>
</dbReference>
<keyword evidence="9 12" id="KW-0460">Magnesium</keyword>
<comment type="activity regulation">
    <text evidence="12">Activated by a monovalent cation that binds near, but not in, the active site. The most likely occupant of the site in vivo is potassium. Ion binding induces a conformational change that may alter substrate affinity.</text>
</comment>
<dbReference type="Gene3D" id="3.40.1190.20">
    <property type="match status" value="1"/>
</dbReference>
<feature type="region of interest" description="Disordered" evidence="13">
    <location>
        <begin position="1"/>
        <end position="30"/>
    </location>
</feature>
<dbReference type="PROSITE" id="PS00584">
    <property type="entry name" value="PFKB_KINASES_2"/>
    <property type="match status" value="1"/>
</dbReference>
<dbReference type="AlphaFoldDB" id="A0A7S3VUF2"/>
<keyword evidence="6 12" id="KW-0547">Nucleotide-binding</keyword>
<comment type="similarity">
    <text evidence="12">Belongs to the carbohydrate kinase PfkB family. Ribokinase subfamily.</text>
</comment>
<evidence type="ECO:0000259" key="14">
    <source>
        <dbReference type="Pfam" id="PF00294"/>
    </source>
</evidence>
<feature type="binding site" evidence="12">
    <location>
        <position position="322"/>
    </location>
    <ligand>
        <name>K(+)</name>
        <dbReference type="ChEBI" id="CHEBI:29103"/>
    </ligand>
</feature>
<comment type="function">
    <text evidence="12">Catalyzes the phosphorylation of ribose at O-5 in a reaction requiring ATP and magnesium. The resulting D-ribose-5-phosphate can then be used either for sythesis of nucleotides, histidine, and tryptophan, or as a component of the pentose phosphate pathway.</text>
</comment>
<keyword evidence="7 12" id="KW-0418">Kinase</keyword>
<dbReference type="GO" id="GO:0005737">
    <property type="term" value="C:cytoplasm"/>
    <property type="evidence" value="ECO:0007669"/>
    <property type="project" value="UniProtKB-SubCell"/>
</dbReference>
<dbReference type="GO" id="GO:0004747">
    <property type="term" value="F:ribokinase activity"/>
    <property type="evidence" value="ECO:0007669"/>
    <property type="project" value="UniProtKB-UniRule"/>
</dbReference>
<dbReference type="GO" id="GO:0005524">
    <property type="term" value="F:ATP binding"/>
    <property type="evidence" value="ECO:0007669"/>
    <property type="project" value="UniProtKB-UniRule"/>
</dbReference>
<gene>
    <name evidence="15" type="ORF">DTER00134_LOCUS22142</name>
</gene>
<evidence type="ECO:0000256" key="8">
    <source>
        <dbReference type="ARBA" id="ARBA00022840"/>
    </source>
</evidence>
<sequence>MQTLTKPATHKRISNSSPPRNSWGPSTRKRPNIAAMVTTKDLVVVGSLNCDLVLPVKRVPLPGETLAADGMDTVPGGKGANQAAGAAKLGHPTHFIGQIGTDANASLLRASLQEAGAKLQHLREVPGPSGTAIIILQSNGENSIIIVGGANQAEWSLSEAAKEEVSKAGAVLLQREIPEHVNIEVAKLAKAANVPVYMDAGGMEGPLDPQILACLTLLSPNETELNRLTNMPTENEEQIEAAARMLQGMGVEAVLVKLGADGSLFLPGKGQAPIRQKAIKAEKVLDTTGAGDCFTAAYTVAILEGMDTKAALQFASAAGSICVQRAGAMPSMPSRADVKALLAATK</sequence>
<proteinExistence type="inferred from homology"/>
<keyword evidence="10 12" id="KW-0630">Potassium</keyword>
<evidence type="ECO:0000256" key="12">
    <source>
        <dbReference type="HAMAP-Rule" id="MF_03215"/>
    </source>
</evidence>
<evidence type="ECO:0000256" key="1">
    <source>
        <dbReference type="ARBA" id="ARBA00005380"/>
    </source>
</evidence>
<evidence type="ECO:0000256" key="5">
    <source>
        <dbReference type="ARBA" id="ARBA00022723"/>
    </source>
</evidence>
<keyword evidence="12" id="KW-0963">Cytoplasm</keyword>
<feature type="binding site" evidence="12">
    <location>
        <position position="221"/>
    </location>
    <ligand>
        <name>ATP</name>
        <dbReference type="ChEBI" id="CHEBI:30616"/>
    </ligand>
</feature>
<feature type="binding site" evidence="12">
    <location>
        <position position="292"/>
    </location>
    <ligand>
        <name>substrate</name>
    </ligand>
</feature>
<dbReference type="GO" id="GO:0005634">
    <property type="term" value="C:nucleus"/>
    <property type="evidence" value="ECO:0007669"/>
    <property type="project" value="UniProtKB-SubCell"/>
</dbReference>
<dbReference type="CDD" id="cd01174">
    <property type="entry name" value="ribokinase"/>
    <property type="match status" value="1"/>
</dbReference>
<feature type="binding site" evidence="12">
    <location>
        <position position="325"/>
    </location>
    <ligand>
        <name>K(+)</name>
        <dbReference type="ChEBI" id="CHEBI:29103"/>
    </ligand>
</feature>
<feature type="binding site" evidence="12">
    <location>
        <position position="176"/>
    </location>
    <ligand>
        <name>substrate</name>
    </ligand>
</feature>
<feature type="domain" description="Carbohydrate kinase PfkB" evidence="14">
    <location>
        <begin position="40"/>
        <end position="334"/>
    </location>
</feature>
<feature type="compositionally biased region" description="Polar residues" evidence="13">
    <location>
        <begin position="14"/>
        <end position="25"/>
    </location>
</feature>
<keyword evidence="12" id="KW-0539">Nucleus</keyword>
<dbReference type="InterPro" id="IPR011877">
    <property type="entry name" value="Ribokinase"/>
</dbReference>
<organism evidence="15">
    <name type="scientific">Dunaliella tertiolecta</name>
    <name type="common">Green alga</name>
    <dbReference type="NCBI Taxonomy" id="3047"/>
    <lineage>
        <taxon>Eukaryota</taxon>
        <taxon>Viridiplantae</taxon>
        <taxon>Chlorophyta</taxon>
        <taxon>core chlorophytes</taxon>
        <taxon>Chlorophyceae</taxon>
        <taxon>CS clade</taxon>
        <taxon>Chlamydomonadales</taxon>
        <taxon>Dunaliellaceae</taxon>
        <taxon>Dunaliella</taxon>
    </lineage>
</organism>
<evidence type="ECO:0000313" key="15">
    <source>
        <dbReference type="EMBL" id="CAE0507066.1"/>
    </source>
</evidence>
<comment type="pathway">
    <text evidence="12">Carbohydrate metabolism; D-ribose degradation; D-ribose 5-phosphate from beta-D-ribopyranose: step 2/2.</text>
</comment>
<feature type="binding site" evidence="12">
    <location>
        <begin position="257"/>
        <end position="262"/>
    </location>
    <ligand>
        <name>ATP</name>
        <dbReference type="ChEBI" id="CHEBI:30616"/>
    </ligand>
</feature>
<dbReference type="UniPathway" id="UPA00916">
    <property type="reaction ID" value="UER00889"/>
</dbReference>
<keyword evidence="5 12" id="KW-0479">Metal-binding</keyword>
<keyword evidence="4 12" id="KW-0808">Transferase</keyword>
<comment type="similarity">
    <text evidence="1">Belongs to the carbohydrate kinase pfkB family.</text>
</comment>
<feature type="binding site" evidence="12">
    <location>
        <position position="331"/>
    </location>
    <ligand>
        <name>K(+)</name>
        <dbReference type="ChEBI" id="CHEBI:29103"/>
    </ligand>
</feature>
<evidence type="ECO:0000256" key="7">
    <source>
        <dbReference type="ARBA" id="ARBA00022777"/>
    </source>
</evidence>
<feature type="binding site" evidence="12">
    <location>
        <begin position="77"/>
        <end position="81"/>
    </location>
    <ligand>
        <name>substrate</name>
    </ligand>
</feature>
<dbReference type="SUPFAM" id="SSF53613">
    <property type="entry name" value="Ribokinase-like"/>
    <property type="match status" value="1"/>
</dbReference>
<evidence type="ECO:0000256" key="9">
    <source>
        <dbReference type="ARBA" id="ARBA00022842"/>
    </source>
</evidence>
<comment type="subunit">
    <text evidence="12">Homodimer.</text>
</comment>
<dbReference type="GO" id="GO:0046872">
    <property type="term" value="F:metal ion binding"/>
    <property type="evidence" value="ECO:0007669"/>
    <property type="project" value="UniProtKB-KW"/>
</dbReference>
<feature type="binding site" evidence="12">
    <location>
        <position position="286"/>
    </location>
    <ligand>
        <name>K(+)</name>
        <dbReference type="ChEBI" id="CHEBI:29103"/>
    </ligand>
</feature>
<evidence type="ECO:0000256" key="13">
    <source>
        <dbReference type="SAM" id="MobiDB-lite"/>
    </source>
</evidence>
<evidence type="ECO:0000256" key="3">
    <source>
        <dbReference type="ARBA" id="ARBA00016943"/>
    </source>
</evidence>
<evidence type="ECO:0000256" key="4">
    <source>
        <dbReference type="ARBA" id="ARBA00022679"/>
    </source>
</evidence>
<comment type="catalytic activity">
    <reaction evidence="12">
        <text>D-ribose + ATP = D-ribose 5-phosphate + ADP + H(+)</text>
        <dbReference type="Rhea" id="RHEA:13697"/>
        <dbReference type="ChEBI" id="CHEBI:15378"/>
        <dbReference type="ChEBI" id="CHEBI:30616"/>
        <dbReference type="ChEBI" id="CHEBI:47013"/>
        <dbReference type="ChEBI" id="CHEBI:78346"/>
        <dbReference type="ChEBI" id="CHEBI:456216"/>
        <dbReference type="EC" id="2.7.1.15"/>
    </reaction>
</comment>
<comment type="cofactor">
    <cofactor evidence="12">
        <name>Mg(2+)</name>
        <dbReference type="ChEBI" id="CHEBI:18420"/>
    </cofactor>
    <text evidence="12">Requires a divalent cation, most likely magnesium in vivo, as an electrophilic catalyst to aid phosphoryl group transfer. It is the chelate of the metal and the nucleotide that is the actual substrate.</text>
</comment>
<evidence type="ECO:0000256" key="11">
    <source>
        <dbReference type="ARBA" id="ARBA00023277"/>
    </source>
</evidence>
<keyword evidence="11 12" id="KW-0119">Carbohydrate metabolism</keyword>